<accession>A0AAE8MX26</accession>
<proteinExistence type="predicted"/>
<dbReference type="Proteomes" id="UP001187682">
    <property type="component" value="Unassembled WGS sequence"/>
</dbReference>
<dbReference type="EMBL" id="ONZQ02000006">
    <property type="protein sequence ID" value="SPO02107.1"/>
    <property type="molecule type" value="Genomic_DNA"/>
</dbReference>
<comment type="caution">
    <text evidence="3">The sequence shown here is derived from an EMBL/GenBank/DDBJ whole genome shotgun (WGS) entry which is preliminary data.</text>
</comment>
<keyword evidence="4" id="KW-1185">Reference proteome</keyword>
<evidence type="ECO:0000313" key="4">
    <source>
        <dbReference type="Proteomes" id="UP001187682"/>
    </source>
</evidence>
<organism evidence="3 4">
    <name type="scientific">Cephalotrichum gorgonifer</name>
    <dbReference type="NCBI Taxonomy" id="2041049"/>
    <lineage>
        <taxon>Eukaryota</taxon>
        <taxon>Fungi</taxon>
        <taxon>Dikarya</taxon>
        <taxon>Ascomycota</taxon>
        <taxon>Pezizomycotina</taxon>
        <taxon>Sordariomycetes</taxon>
        <taxon>Hypocreomycetidae</taxon>
        <taxon>Microascales</taxon>
        <taxon>Microascaceae</taxon>
        <taxon>Cephalotrichum</taxon>
    </lineage>
</organism>
<reference evidence="3" key="1">
    <citation type="submission" date="2018-03" db="EMBL/GenBank/DDBJ databases">
        <authorList>
            <person name="Guldener U."/>
        </authorList>
    </citation>
    <scope>NUCLEOTIDE SEQUENCE</scope>
</reference>
<dbReference type="InterPro" id="IPR029226">
    <property type="entry name" value="Ecp2-like"/>
</dbReference>
<feature type="chain" id="PRO_5041951628" description="Ecp2 effector protein-like domain-containing protein" evidence="1">
    <location>
        <begin position="17"/>
        <end position="180"/>
    </location>
</feature>
<dbReference type="AlphaFoldDB" id="A0AAE8MX26"/>
<evidence type="ECO:0000313" key="3">
    <source>
        <dbReference type="EMBL" id="SPO02107.1"/>
    </source>
</evidence>
<evidence type="ECO:0000256" key="1">
    <source>
        <dbReference type="SAM" id="SignalP"/>
    </source>
</evidence>
<feature type="domain" description="Ecp2 effector protein-like" evidence="2">
    <location>
        <begin position="54"/>
        <end position="156"/>
    </location>
</feature>
<evidence type="ECO:0000259" key="2">
    <source>
        <dbReference type="Pfam" id="PF14856"/>
    </source>
</evidence>
<protein>
    <recommendedName>
        <fullName evidence="2">Ecp2 effector protein-like domain-containing protein</fullName>
    </recommendedName>
</protein>
<keyword evidence="1" id="KW-0732">Signal</keyword>
<dbReference type="Pfam" id="PF14856">
    <property type="entry name" value="Hce2"/>
    <property type="match status" value="1"/>
</dbReference>
<sequence>MSHLLYGVALAALTQATPFSVPTTIIDVTLPPPAGLLVSRAPQIFIPAPTDTLKCTSSTFANKTTQYSAALADCRCIVESLSTTEWAGKFFVRPSDGSKFGTTAVTCRSCAFVLESQSEFGTNMGAKDVAGYIGEAVERFVREGGDKIGAEGETVCENDSGGEGVDEFSKTKWVIAHVPN</sequence>
<feature type="signal peptide" evidence="1">
    <location>
        <begin position="1"/>
        <end position="16"/>
    </location>
</feature>
<name>A0AAE8MX26_9PEZI</name>
<gene>
    <name evidence="3" type="ORF">DNG_04780</name>
</gene>